<protein>
    <submittedName>
        <fullName evidence="9">Acyltransferase family protein</fullName>
    </submittedName>
</protein>
<evidence type="ECO:0000256" key="4">
    <source>
        <dbReference type="ARBA" id="ARBA00022692"/>
    </source>
</evidence>
<keyword evidence="4 7" id="KW-0812">Transmembrane</keyword>
<feature type="transmembrane region" description="Helical" evidence="7">
    <location>
        <begin position="313"/>
        <end position="333"/>
    </location>
</feature>
<dbReference type="Pfam" id="PF01757">
    <property type="entry name" value="Acyl_transf_3"/>
    <property type="match status" value="1"/>
</dbReference>
<keyword evidence="6 7" id="KW-0472">Membrane</keyword>
<organism evidence="9 10">
    <name type="scientific">Clostridium formicaceticum</name>
    <dbReference type="NCBI Taxonomy" id="1497"/>
    <lineage>
        <taxon>Bacteria</taxon>
        <taxon>Bacillati</taxon>
        <taxon>Bacillota</taxon>
        <taxon>Clostridia</taxon>
        <taxon>Eubacteriales</taxon>
        <taxon>Clostridiaceae</taxon>
        <taxon>Clostridium</taxon>
    </lineage>
</organism>
<gene>
    <name evidence="9" type="ORF">CLFO_36380</name>
</gene>
<keyword evidence="9" id="KW-0012">Acyltransferase</keyword>
<evidence type="ECO:0000256" key="2">
    <source>
        <dbReference type="ARBA" id="ARBA00007400"/>
    </source>
</evidence>
<evidence type="ECO:0000256" key="3">
    <source>
        <dbReference type="ARBA" id="ARBA00022475"/>
    </source>
</evidence>
<proteinExistence type="inferred from homology"/>
<evidence type="ECO:0000256" key="1">
    <source>
        <dbReference type="ARBA" id="ARBA00004651"/>
    </source>
</evidence>
<evidence type="ECO:0000313" key="9">
    <source>
        <dbReference type="EMBL" id="ARE89231.1"/>
    </source>
</evidence>
<dbReference type="GO" id="GO:0009246">
    <property type="term" value="P:enterobacterial common antigen biosynthetic process"/>
    <property type="evidence" value="ECO:0007669"/>
    <property type="project" value="TreeGrafter"/>
</dbReference>
<feature type="transmembrane region" description="Helical" evidence="7">
    <location>
        <begin position="284"/>
        <end position="301"/>
    </location>
</feature>
<evidence type="ECO:0000256" key="7">
    <source>
        <dbReference type="SAM" id="Phobius"/>
    </source>
</evidence>
<feature type="transmembrane region" description="Helical" evidence="7">
    <location>
        <begin position="89"/>
        <end position="105"/>
    </location>
</feature>
<dbReference type="GO" id="GO:0005886">
    <property type="term" value="C:plasma membrane"/>
    <property type="evidence" value="ECO:0007669"/>
    <property type="project" value="UniProtKB-SubCell"/>
</dbReference>
<evidence type="ECO:0000313" key="10">
    <source>
        <dbReference type="Proteomes" id="UP000192478"/>
    </source>
</evidence>
<reference evidence="9 10" key="1">
    <citation type="submission" date="2017-03" db="EMBL/GenBank/DDBJ databases">
        <title>Complete sequence of Clostridium formicaceticum DSM 92.</title>
        <authorList>
            <person name="Poehlein A."/>
            <person name="Karl M."/>
            <person name="Bengelsdorf F.R."/>
            <person name="Duerre P."/>
            <person name="Daniel R."/>
        </authorList>
    </citation>
    <scope>NUCLEOTIDE SEQUENCE [LARGE SCALE GENOMIC DNA]</scope>
    <source>
        <strain evidence="9 10">DSM 92</strain>
    </source>
</reference>
<dbReference type="GO" id="GO:0016413">
    <property type="term" value="F:O-acetyltransferase activity"/>
    <property type="evidence" value="ECO:0007669"/>
    <property type="project" value="TreeGrafter"/>
</dbReference>
<dbReference type="PANTHER" id="PTHR40074:SF2">
    <property type="entry name" value="O-ACETYLTRANSFERASE WECH"/>
    <property type="match status" value="1"/>
</dbReference>
<sequence>MLVKKQIREANVLRAIACLSVAMVHISAIPLTTLLRDSIHMKLFILLNRSVKFTTPTFIFLSGLTLFYGYKDKRFSYCSFLKKRLSTTLIPYMIWTLIYYRYYIHEKYYVFSWEFLREKLLLADMTYHLYFILTILQFYLLFWVFLYIFKNFKPGLVLIILCMISLLAVKYVKFPYADRFFARYVFFFGLGCYAAIDIDAIREKLIRHRYFIGAAHAVSTCYYAYQFYEYHVLQKSIDNFVMEITWSVFCFTAIMFYFVIAYYVGEKEDGFLYKSAKKISKASFYIYLSHPLVIFLSEKMMTEAGLLSITRRFILTTMIVYGSVVPLAIIYNAGKRSFKQYNRDRKAKKVTLQRGV</sequence>
<feature type="transmembrane region" description="Helical" evidence="7">
    <location>
        <begin position="12"/>
        <end position="31"/>
    </location>
</feature>
<comment type="subcellular location">
    <subcellularLocation>
        <location evidence="1">Cell membrane</location>
        <topology evidence="1">Multi-pass membrane protein</topology>
    </subcellularLocation>
</comment>
<dbReference type="InterPro" id="IPR002656">
    <property type="entry name" value="Acyl_transf_3_dom"/>
</dbReference>
<evidence type="ECO:0000256" key="6">
    <source>
        <dbReference type="ARBA" id="ARBA00023136"/>
    </source>
</evidence>
<keyword evidence="5 7" id="KW-1133">Transmembrane helix</keyword>
<comment type="similarity">
    <text evidence="2">Belongs to the acyltransferase 3 family.</text>
</comment>
<feature type="transmembrane region" description="Helical" evidence="7">
    <location>
        <begin position="156"/>
        <end position="174"/>
    </location>
</feature>
<evidence type="ECO:0000256" key="5">
    <source>
        <dbReference type="ARBA" id="ARBA00022989"/>
    </source>
</evidence>
<dbReference type="AlphaFoldDB" id="A0AAC9RNH0"/>
<evidence type="ECO:0000259" key="8">
    <source>
        <dbReference type="Pfam" id="PF01757"/>
    </source>
</evidence>
<dbReference type="EMBL" id="CP020559">
    <property type="protein sequence ID" value="ARE89231.1"/>
    <property type="molecule type" value="Genomic_DNA"/>
</dbReference>
<feature type="transmembrane region" description="Helical" evidence="7">
    <location>
        <begin position="240"/>
        <end position="264"/>
    </location>
</feature>
<feature type="transmembrane region" description="Helical" evidence="7">
    <location>
        <begin position="180"/>
        <end position="198"/>
    </location>
</feature>
<keyword evidence="9" id="KW-0808">Transferase</keyword>
<feature type="transmembrane region" description="Helical" evidence="7">
    <location>
        <begin position="125"/>
        <end position="149"/>
    </location>
</feature>
<accession>A0AAC9RNH0</accession>
<dbReference type="PANTHER" id="PTHR40074">
    <property type="entry name" value="O-ACETYLTRANSFERASE WECH"/>
    <property type="match status" value="1"/>
</dbReference>
<keyword evidence="3" id="KW-1003">Cell membrane</keyword>
<dbReference type="Proteomes" id="UP000192478">
    <property type="component" value="Chromosome"/>
</dbReference>
<feature type="transmembrane region" description="Helical" evidence="7">
    <location>
        <begin position="51"/>
        <end position="69"/>
    </location>
</feature>
<feature type="transmembrane region" description="Helical" evidence="7">
    <location>
        <begin position="210"/>
        <end position="228"/>
    </location>
</feature>
<name>A0AAC9RNH0_9CLOT</name>
<feature type="domain" description="Acyltransferase 3" evidence="8">
    <location>
        <begin position="10"/>
        <end position="325"/>
    </location>
</feature>